<proteinExistence type="inferred from homology"/>
<name>A0ABU2FKR5_9EURY</name>
<accession>A0ABU2FKR5</accession>
<sequence length="337" mass="37214">MSTDDTVTAQASIVIVSYNHADFIEDCLRTAIAEEPAKIIVVDAGSTDGTIDIVTNGFPEVTLLTPAENGGYGASNNTGVSQIDTEYTVILNPDTKIEPDSLEALLAPLTDDNQLITTPKILTYEGDRINTCGNVDHFTGLGFTRGLHRPPTELSEGQYISGISGACFALRTELYRELSGFDEAIFLYMEDVELSWRAALNGIDILYVPDAVIYHDFEDVAVPAEKIYHVERGRYYILRKHLDTKTVAALLPSLLLTELLTSGYAVLSGIDGVRNKLRAIRDGLTMEINKVQKNPETVLSRLAAEIPENQLTYSRLDQFGKKFANAVYRLNYRLLNV</sequence>
<dbReference type="Proteomes" id="UP001268864">
    <property type="component" value="Unassembled WGS sequence"/>
</dbReference>
<dbReference type="Pfam" id="PF13641">
    <property type="entry name" value="Glyco_tranf_2_3"/>
    <property type="match status" value="1"/>
</dbReference>
<evidence type="ECO:0000256" key="1">
    <source>
        <dbReference type="ARBA" id="ARBA00006739"/>
    </source>
</evidence>
<gene>
    <name evidence="4" type="ORF">NDI86_01565</name>
</gene>
<comment type="similarity">
    <text evidence="1">Belongs to the glycosyltransferase 2 family.</text>
</comment>
<protein>
    <submittedName>
        <fullName evidence="4">Glycosyltransferase family 2 protein</fullName>
    </submittedName>
</protein>
<evidence type="ECO:0000313" key="4">
    <source>
        <dbReference type="EMBL" id="MDS0280791.1"/>
    </source>
</evidence>
<dbReference type="SUPFAM" id="SSF53448">
    <property type="entry name" value="Nucleotide-diphospho-sugar transferases"/>
    <property type="match status" value="1"/>
</dbReference>
<organism evidence="4 5">
    <name type="scientific">Haloarcula onubensis</name>
    <dbReference type="NCBI Taxonomy" id="2950539"/>
    <lineage>
        <taxon>Archaea</taxon>
        <taxon>Methanobacteriati</taxon>
        <taxon>Methanobacteriota</taxon>
        <taxon>Stenosarchaea group</taxon>
        <taxon>Halobacteria</taxon>
        <taxon>Halobacteriales</taxon>
        <taxon>Haloarculaceae</taxon>
        <taxon>Haloarcula</taxon>
    </lineage>
</organism>
<dbReference type="InterPro" id="IPR029044">
    <property type="entry name" value="Nucleotide-diphossugar_trans"/>
</dbReference>
<evidence type="ECO:0000256" key="3">
    <source>
        <dbReference type="ARBA" id="ARBA00022679"/>
    </source>
</evidence>
<dbReference type="EMBL" id="JAMQOS010000001">
    <property type="protein sequence ID" value="MDS0280791.1"/>
    <property type="molecule type" value="Genomic_DNA"/>
</dbReference>
<evidence type="ECO:0000313" key="5">
    <source>
        <dbReference type="Proteomes" id="UP001268864"/>
    </source>
</evidence>
<keyword evidence="2" id="KW-0328">Glycosyltransferase</keyword>
<keyword evidence="3" id="KW-0808">Transferase</keyword>
<dbReference type="Gene3D" id="3.90.550.10">
    <property type="entry name" value="Spore Coat Polysaccharide Biosynthesis Protein SpsA, Chain A"/>
    <property type="match status" value="1"/>
</dbReference>
<keyword evidence="5" id="KW-1185">Reference proteome</keyword>
<comment type="caution">
    <text evidence="4">The sequence shown here is derived from an EMBL/GenBank/DDBJ whole genome shotgun (WGS) entry which is preliminary data.</text>
</comment>
<dbReference type="PANTHER" id="PTHR43179:SF12">
    <property type="entry name" value="GALACTOFURANOSYLTRANSFERASE GLFT2"/>
    <property type="match status" value="1"/>
</dbReference>
<evidence type="ECO:0000256" key="2">
    <source>
        <dbReference type="ARBA" id="ARBA00022676"/>
    </source>
</evidence>
<dbReference type="PANTHER" id="PTHR43179">
    <property type="entry name" value="RHAMNOSYLTRANSFERASE WBBL"/>
    <property type="match status" value="1"/>
</dbReference>
<reference evidence="4 5" key="1">
    <citation type="submission" date="2022-06" db="EMBL/GenBank/DDBJ databases">
        <title>Halomicroarcula sp. a new haloarchaeum isolate from saline soil.</title>
        <authorList>
            <person name="Strakova D."/>
            <person name="Galisteo C."/>
            <person name="Sanchez-Porro C."/>
            <person name="Ventosa A."/>
        </authorList>
    </citation>
    <scope>NUCLEOTIDE SEQUENCE [LARGE SCALE GENOMIC DNA]</scope>
    <source>
        <strain evidence="4 5">S3CR25-11</strain>
    </source>
</reference>
<dbReference type="CDD" id="cd04186">
    <property type="entry name" value="GT_2_like_c"/>
    <property type="match status" value="1"/>
</dbReference>
<dbReference type="RefSeq" id="WP_310898636.1">
    <property type="nucleotide sequence ID" value="NZ_JAMQOS010000001.1"/>
</dbReference>